<dbReference type="SUPFAM" id="SSF49785">
    <property type="entry name" value="Galactose-binding domain-like"/>
    <property type="match status" value="1"/>
</dbReference>
<proteinExistence type="inferred from homology"/>
<dbReference type="Pfam" id="PF06201">
    <property type="entry name" value="PITH"/>
    <property type="match status" value="1"/>
</dbReference>
<dbReference type="PANTHER" id="PTHR12175:SF5">
    <property type="entry name" value="OS03G0795500 PROTEIN"/>
    <property type="match status" value="1"/>
</dbReference>
<dbReference type="InterPro" id="IPR008979">
    <property type="entry name" value="Galactose-bd-like_sf"/>
</dbReference>
<dbReference type="GO" id="GO:0005737">
    <property type="term" value="C:cytoplasm"/>
    <property type="evidence" value="ECO:0007669"/>
    <property type="project" value="UniProtKB-ARBA"/>
</dbReference>
<dbReference type="EMBL" id="ML003026">
    <property type="protein sequence ID" value="RKP34916.1"/>
    <property type="molecule type" value="Genomic_DNA"/>
</dbReference>
<keyword evidence="4" id="KW-1185">Reference proteome</keyword>
<accession>A0A4P9ZNC3</accession>
<dbReference type="PANTHER" id="PTHR12175">
    <property type="entry name" value="AD039 HT014 THIOREDOXIN FAMILY TRP26"/>
    <property type="match status" value="1"/>
</dbReference>
<evidence type="ECO:0000313" key="4">
    <source>
        <dbReference type="Proteomes" id="UP000268162"/>
    </source>
</evidence>
<comment type="similarity">
    <text evidence="1">Belongs to the PITHD1 family.</text>
</comment>
<dbReference type="InterPro" id="IPR010400">
    <property type="entry name" value="PITH_dom"/>
</dbReference>
<sequence>SDLTHLIITSQTGCLNQTDQHPVVNIFQAGPSFLESDVDEQLLIHIPFNQPVKLHSMRILSGPGVNDQGRAPKTIKLFANRPNLGFDEVDSVHETQLIELTEEDYESDNLINLRYVRFQNVAHLVVFIQDNLEDEDTTALSRIVFYGKRTNAESTQAQDNMVPRAQ</sequence>
<gene>
    <name evidence="3" type="ORF">BJ085DRAFT_14703</name>
</gene>
<dbReference type="AlphaFoldDB" id="A0A4P9ZNC3"/>
<dbReference type="Proteomes" id="UP000268162">
    <property type="component" value="Unassembled WGS sequence"/>
</dbReference>
<feature type="non-terminal residue" evidence="3">
    <location>
        <position position="1"/>
    </location>
</feature>
<dbReference type="InterPro" id="IPR045099">
    <property type="entry name" value="PITH1-like"/>
</dbReference>
<feature type="domain" description="PITH" evidence="2">
    <location>
        <begin position="1"/>
        <end position="165"/>
    </location>
</feature>
<evidence type="ECO:0000256" key="1">
    <source>
        <dbReference type="ARBA" id="ARBA00025788"/>
    </source>
</evidence>
<dbReference type="STRING" id="215637.A0A4P9ZNC3"/>
<dbReference type="Gene3D" id="2.60.120.470">
    <property type="entry name" value="PITH domain"/>
    <property type="match status" value="1"/>
</dbReference>
<organism evidence="3 4">
    <name type="scientific">Dimargaris cristalligena</name>
    <dbReference type="NCBI Taxonomy" id="215637"/>
    <lineage>
        <taxon>Eukaryota</taxon>
        <taxon>Fungi</taxon>
        <taxon>Fungi incertae sedis</taxon>
        <taxon>Zoopagomycota</taxon>
        <taxon>Kickxellomycotina</taxon>
        <taxon>Dimargaritomycetes</taxon>
        <taxon>Dimargaritales</taxon>
        <taxon>Dimargaritaceae</taxon>
        <taxon>Dimargaris</taxon>
    </lineage>
</organism>
<protein>
    <submittedName>
        <fullName evidence="3">Thioredoxin-like 1, isoform CRA_b</fullName>
    </submittedName>
</protein>
<dbReference type="PROSITE" id="PS51532">
    <property type="entry name" value="PITH"/>
    <property type="match status" value="1"/>
</dbReference>
<name>A0A4P9ZNC3_9FUNG</name>
<reference evidence="4" key="1">
    <citation type="journal article" date="2018" name="Nat. Microbiol.">
        <title>Leveraging single-cell genomics to expand the fungal tree of life.</title>
        <authorList>
            <person name="Ahrendt S.R."/>
            <person name="Quandt C.A."/>
            <person name="Ciobanu D."/>
            <person name="Clum A."/>
            <person name="Salamov A."/>
            <person name="Andreopoulos B."/>
            <person name="Cheng J.F."/>
            <person name="Woyke T."/>
            <person name="Pelin A."/>
            <person name="Henrissat B."/>
            <person name="Reynolds N.K."/>
            <person name="Benny G.L."/>
            <person name="Smith M.E."/>
            <person name="James T.Y."/>
            <person name="Grigoriev I.V."/>
        </authorList>
    </citation>
    <scope>NUCLEOTIDE SEQUENCE [LARGE SCALE GENOMIC DNA]</scope>
    <source>
        <strain evidence="4">RSA 468</strain>
    </source>
</reference>
<evidence type="ECO:0000259" key="2">
    <source>
        <dbReference type="PROSITE" id="PS51532"/>
    </source>
</evidence>
<evidence type="ECO:0000313" key="3">
    <source>
        <dbReference type="EMBL" id="RKP34916.1"/>
    </source>
</evidence>
<dbReference type="InterPro" id="IPR037047">
    <property type="entry name" value="PITH_dom_sf"/>
</dbReference>